<accession>A0A423XQY2</accession>
<name>A0A423XQY2_9ENTR</name>
<dbReference type="AlphaFoldDB" id="A0A423XQY2"/>
<dbReference type="InterPro" id="IPR010654">
    <property type="entry name" value="Phage_lambda_tail_I"/>
</dbReference>
<dbReference type="Pfam" id="PF06805">
    <property type="entry name" value="Lambda_tail_I"/>
    <property type="match status" value="1"/>
</dbReference>
<dbReference type="EMBL" id="PQJL01000022">
    <property type="protein sequence ID" value="ROW58790.1"/>
    <property type="molecule type" value="Genomic_DNA"/>
</dbReference>
<keyword evidence="1" id="KW-1133">Transmembrane helix</keyword>
<evidence type="ECO:0000256" key="1">
    <source>
        <dbReference type="SAM" id="Phobius"/>
    </source>
</evidence>
<comment type="caution">
    <text evidence="2">The sequence shown here is derived from an EMBL/GenBank/DDBJ whole genome shotgun (WGS) entry which is preliminary data.</text>
</comment>
<keyword evidence="1" id="KW-0472">Membrane</keyword>
<feature type="transmembrane region" description="Helical" evidence="1">
    <location>
        <begin position="124"/>
        <end position="142"/>
    </location>
</feature>
<reference evidence="2 3" key="1">
    <citation type="journal article" date="2018" name="Front. Microbiol.">
        <title>An Investigation of an Acute Gastroenteritis Outbreak: Cronobacter sakazakii, a Potential Cause of Food-Borne Illness.</title>
        <authorList>
            <person name="Yong W."/>
            <person name="Guo B."/>
            <person name="Shi X."/>
            <person name="Cheng T."/>
            <person name="Chen M."/>
            <person name="Jiang X."/>
            <person name="Ye Y."/>
            <person name="Wang J."/>
            <person name="Xie G."/>
            <person name="Ding J."/>
        </authorList>
    </citation>
    <scope>NUCLEOTIDE SEQUENCE [LARGE SCALE GENOMIC DNA]</scope>
    <source>
        <strain evidence="2 3">S1</strain>
    </source>
</reference>
<evidence type="ECO:0000313" key="3">
    <source>
        <dbReference type="Proteomes" id="UP000285793"/>
    </source>
</evidence>
<gene>
    <name evidence="2" type="ORF">C3E80_19525</name>
</gene>
<dbReference type="GeneID" id="45667839"/>
<proteinExistence type="predicted"/>
<feature type="transmembrane region" description="Helical" evidence="1">
    <location>
        <begin position="97"/>
        <end position="118"/>
    </location>
</feature>
<dbReference type="Proteomes" id="UP000285793">
    <property type="component" value="Unassembled WGS sequence"/>
</dbReference>
<protein>
    <submittedName>
        <fullName evidence="2">Tail assembly protein</fullName>
    </submittedName>
</protein>
<evidence type="ECO:0000313" key="2">
    <source>
        <dbReference type="EMBL" id="ROW58790.1"/>
    </source>
</evidence>
<keyword evidence="1" id="KW-0812">Transmembrane</keyword>
<sequence>MNQLKTVRLYGALGARFGREHRLVIASPAEACRALSVIIPGFEQYMQTAHLRGLRFAVFRGKKNIGQDELKHNSGEADIRIAPVIAGSKRAGVLQTILGAVLVVVGAIGMTIGQAWGGATWGPYALQAGIGLMAGGVVQMLSPQPGGLASRQDPDNAPSYAFGGPVNTTAMGNPVGLLYGEREIGGAIVSAGIYTNDQ</sequence>
<dbReference type="RefSeq" id="WP_053532894.1">
    <property type="nucleotide sequence ID" value="NZ_JASKGE010000010.1"/>
</dbReference>
<organism evidence="2 3">
    <name type="scientific">Cronobacter malonaticus</name>
    <dbReference type="NCBI Taxonomy" id="413503"/>
    <lineage>
        <taxon>Bacteria</taxon>
        <taxon>Pseudomonadati</taxon>
        <taxon>Pseudomonadota</taxon>
        <taxon>Gammaproteobacteria</taxon>
        <taxon>Enterobacterales</taxon>
        <taxon>Enterobacteriaceae</taxon>
        <taxon>Cronobacter</taxon>
    </lineage>
</organism>